<dbReference type="Gene3D" id="3.20.20.80">
    <property type="entry name" value="Glycosidases"/>
    <property type="match status" value="1"/>
</dbReference>
<dbReference type="SUPFAM" id="SSF51445">
    <property type="entry name" value="(Trans)glycosidases"/>
    <property type="match status" value="1"/>
</dbReference>
<name>A0A151Z5N6_TIELA</name>
<gene>
    <name evidence="1" type="ORF">DLAC_10349</name>
</gene>
<accession>A0A151Z5N6</accession>
<evidence type="ECO:0008006" key="3">
    <source>
        <dbReference type="Google" id="ProtNLM"/>
    </source>
</evidence>
<dbReference type="OrthoDB" id="15244at2759"/>
<reference evidence="1 2" key="1">
    <citation type="submission" date="2015-12" db="EMBL/GenBank/DDBJ databases">
        <title>Dictyostelia acquired genes for synthesis and detection of signals that induce cell-type specialization by lateral gene transfer from prokaryotes.</title>
        <authorList>
            <person name="Gloeckner G."/>
            <person name="Schaap P."/>
        </authorList>
    </citation>
    <scope>NUCLEOTIDE SEQUENCE [LARGE SCALE GENOMIC DNA]</scope>
    <source>
        <strain evidence="1 2">TK</strain>
    </source>
</reference>
<dbReference type="InterPro" id="IPR017853">
    <property type="entry name" value="GH"/>
</dbReference>
<comment type="caution">
    <text evidence="1">The sequence shown here is derived from an EMBL/GenBank/DDBJ whole genome shotgun (WGS) entry which is preliminary data.</text>
</comment>
<evidence type="ECO:0000313" key="1">
    <source>
        <dbReference type="EMBL" id="KYQ89114.1"/>
    </source>
</evidence>
<protein>
    <recommendedName>
        <fullName evidence="3">GH18 domain-containing protein</fullName>
    </recommendedName>
</protein>
<dbReference type="EMBL" id="LODT01000042">
    <property type="protein sequence ID" value="KYQ89114.1"/>
    <property type="molecule type" value="Genomic_DNA"/>
</dbReference>
<dbReference type="OMA" id="PWMGLER"/>
<dbReference type="InParanoid" id="A0A151Z5N6"/>
<keyword evidence="2" id="KW-1185">Reference proteome</keyword>
<dbReference type="AlphaFoldDB" id="A0A151Z5N6"/>
<proteinExistence type="predicted"/>
<organism evidence="1 2">
    <name type="scientific">Tieghemostelium lacteum</name>
    <name type="common">Slime mold</name>
    <name type="synonym">Dictyostelium lacteum</name>
    <dbReference type="NCBI Taxonomy" id="361077"/>
    <lineage>
        <taxon>Eukaryota</taxon>
        <taxon>Amoebozoa</taxon>
        <taxon>Evosea</taxon>
        <taxon>Eumycetozoa</taxon>
        <taxon>Dictyostelia</taxon>
        <taxon>Dictyosteliales</taxon>
        <taxon>Raperosteliaceae</taxon>
        <taxon>Tieghemostelium</taxon>
    </lineage>
</organism>
<sequence length="251" mass="28586">MPWMGLERTQENITSDLEQIEQYSTFLTAVSFERFNLGSNSQLIVNNFTDVQEPIQSKGLWTLPMVSTCCPWGRPEVIEWVRELAANPQPFINEAIQHALDEGFTGYNLDIEPLNGTSEDAELYSQFLDQFATELHSIGKILTVDVASYTEFWNFTLIASTQVDYLMTMSTYAGTYTGFQQALQYATQTIPLKKLIVGMMTVDDNNQPFTDQELTQRFQLLASYNINQIAIWDSPIPSNWIPFLKTLSTQS</sequence>
<dbReference type="Proteomes" id="UP000076078">
    <property type="component" value="Unassembled WGS sequence"/>
</dbReference>
<dbReference type="FunCoup" id="A0A151Z5N6">
    <property type="interactions" value="1"/>
</dbReference>
<evidence type="ECO:0000313" key="2">
    <source>
        <dbReference type="Proteomes" id="UP000076078"/>
    </source>
</evidence>